<keyword evidence="4" id="KW-1185">Reference proteome</keyword>
<evidence type="ECO:0000313" key="4">
    <source>
        <dbReference type="Proteomes" id="UP001059773"/>
    </source>
</evidence>
<evidence type="ECO:0000256" key="1">
    <source>
        <dbReference type="SAM" id="Phobius"/>
    </source>
</evidence>
<feature type="domain" description="Nudix hydrolase" evidence="2">
    <location>
        <begin position="193"/>
        <end position="345"/>
    </location>
</feature>
<dbReference type="PROSITE" id="PS51462">
    <property type="entry name" value="NUDIX"/>
    <property type="match status" value="1"/>
</dbReference>
<dbReference type="EMBL" id="CP101914">
    <property type="protein sequence ID" value="UUI03014.1"/>
    <property type="molecule type" value="Genomic_DNA"/>
</dbReference>
<keyword evidence="1" id="KW-0812">Transmembrane</keyword>
<keyword evidence="1" id="KW-1133">Transmembrane helix</keyword>
<dbReference type="RefSeq" id="WP_256708196.1">
    <property type="nucleotide sequence ID" value="NZ_CP101914.1"/>
</dbReference>
<keyword evidence="1" id="KW-0472">Membrane</keyword>
<sequence length="367" mass="41238">MGTVEGIINAIGSEVFSALIGAIVGLVISVIFDDSLRALKKKIKRKYKRMFSVKNEPKSDYFSFGNTKLNFFVVEGDGQSEFSPDNVECKVTNETFALPEELAVLKQEIEEEEDKKKANGLPSKWNGPLYGVARYRQTRTEDMEEMGVVFSFYQTDYFTFAATNLQLDRKLDSGQTIGEKYIPHESLGDVQPFLANGFGIVLVVITADENIILTQRIKSSGARGGEMDVSLVEGVHPSMDKQKSGNKGPNLYETASRGAEEELGFSIDKSDIHFLGYGIDLDFYQWNMIGYARVPETAQQIKDIRSRGASGKWENSSLLFKNFNVENMTELIMNEEMWSTAKVALYWTAIGEFGKKFDKKLSQLSRK</sequence>
<proteinExistence type="predicted"/>
<evidence type="ECO:0000313" key="3">
    <source>
        <dbReference type="EMBL" id="UUI03014.1"/>
    </source>
</evidence>
<accession>A0ABY5JS13</accession>
<reference evidence="3" key="1">
    <citation type="submission" date="2022-07" db="EMBL/GenBank/DDBJ databases">
        <title>FELIX.</title>
        <authorList>
            <person name="Wan K.H."/>
            <person name="Park S."/>
            <person name="Lawrence Q."/>
            <person name="Eichenberger J.P."/>
            <person name="Booth B.W."/>
            <person name="Piaggio A.J."/>
            <person name="Chandler J.C."/>
            <person name="Franklin A.B."/>
            <person name="Celniker S.E."/>
        </authorList>
    </citation>
    <scope>NUCLEOTIDE SEQUENCE</scope>
    <source>
        <strain evidence="3">QA-1986 374</strain>
    </source>
</reference>
<dbReference type="InterPro" id="IPR000086">
    <property type="entry name" value="NUDIX_hydrolase_dom"/>
</dbReference>
<name>A0ABY5JS13_9BACI</name>
<gene>
    <name evidence="3" type="ORF">NP439_23785</name>
</gene>
<feature type="transmembrane region" description="Helical" evidence="1">
    <location>
        <begin position="15"/>
        <end position="36"/>
    </location>
</feature>
<dbReference type="Proteomes" id="UP001059773">
    <property type="component" value="Chromosome"/>
</dbReference>
<protein>
    <recommendedName>
        <fullName evidence="2">Nudix hydrolase domain-containing protein</fullName>
    </recommendedName>
</protein>
<evidence type="ECO:0000259" key="2">
    <source>
        <dbReference type="PROSITE" id="PS51462"/>
    </source>
</evidence>
<organism evidence="3 4">
    <name type="scientific">Oceanobacillus jeddahense</name>
    <dbReference type="NCBI Taxonomy" id="1462527"/>
    <lineage>
        <taxon>Bacteria</taxon>
        <taxon>Bacillati</taxon>
        <taxon>Bacillota</taxon>
        <taxon>Bacilli</taxon>
        <taxon>Bacillales</taxon>
        <taxon>Bacillaceae</taxon>
        <taxon>Oceanobacillus</taxon>
    </lineage>
</organism>